<dbReference type="Pfam" id="PF13186">
    <property type="entry name" value="SPASM"/>
    <property type="match status" value="1"/>
</dbReference>
<gene>
    <name evidence="2" type="ORF">COU81_00190</name>
</gene>
<dbReference type="InterPro" id="IPR023885">
    <property type="entry name" value="4Fe4S-binding_SPASM_dom"/>
</dbReference>
<reference evidence="3" key="1">
    <citation type="submission" date="2017-09" db="EMBL/GenBank/DDBJ databases">
        <title>Depth-based differentiation of microbial function through sediment-hosted aquifers and enrichment of novel symbionts in the deep terrestrial subsurface.</title>
        <authorList>
            <person name="Probst A.J."/>
            <person name="Ladd B."/>
            <person name="Jarett J.K."/>
            <person name="Geller-Mcgrath D.E."/>
            <person name="Sieber C.M.K."/>
            <person name="Emerson J.B."/>
            <person name="Anantharaman K."/>
            <person name="Thomas B.C."/>
            <person name="Malmstrom R."/>
            <person name="Stieglmeier M."/>
            <person name="Klingl A."/>
            <person name="Woyke T."/>
            <person name="Ryan C.M."/>
            <person name="Banfield J.F."/>
        </authorList>
    </citation>
    <scope>NUCLEOTIDE SEQUENCE [LARGE SCALE GENOMIC DNA]</scope>
</reference>
<organism evidence="2 3">
    <name type="scientific">Candidatus Portnoybacteria bacterium CG10_big_fil_rev_8_21_14_0_10_36_7</name>
    <dbReference type="NCBI Taxonomy" id="1974812"/>
    <lineage>
        <taxon>Bacteria</taxon>
        <taxon>Candidatus Portnoyibacteriota</taxon>
    </lineage>
</organism>
<dbReference type="SUPFAM" id="SSF102114">
    <property type="entry name" value="Radical SAM enzymes"/>
    <property type="match status" value="1"/>
</dbReference>
<dbReference type="CDD" id="cd21109">
    <property type="entry name" value="SPASM"/>
    <property type="match status" value="1"/>
</dbReference>
<dbReference type="Gene3D" id="3.20.20.70">
    <property type="entry name" value="Aldolase class I"/>
    <property type="match status" value="1"/>
</dbReference>
<evidence type="ECO:0000259" key="1">
    <source>
        <dbReference type="Pfam" id="PF13186"/>
    </source>
</evidence>
<sequence>MEKYYINPSSSLQLRCFAGLKNLSINPDGEVLLCLKRRAVGNVLTSNIKDILSSKSAMKERRLIKKCKKYCRIKGLNFSRGVKELFIR</sequence>
<name>A0A2M8KF49_9BACT</name>
<dbReference type="Proteomes" id="UP000231450">
    <property type="component" value="Unassembled WGS sequence"/>
</dbReference>
<accession>A0A2M8KF49</accession>
<dbReference type="EMBL" id="PFDW01000005">
    <property type="protein sequence ID" value="PJE58547.1"/>
    <property type="molecule type" value="Genomic_DNA"/>
</dbReference>
<evidence type="ECO:0000313" key="3">
    <source>
        <dbReference type="Proteomes" id="UP000231450"/>
    </source>
</evidence>
<evidence type="ECO:0000313" key="2">
    <source>
        <dbReference type="EMBL" id="PJE58547.1"/>
    </source>
</evidence>
<proteinExistence type="predicted"/>
<feature type="domain" description="4Fe4S-binding SPASM" evidence="1">
    <location>
        <begin position="16"/>
        <end position="71"/>
    </location>
</feature>
<dbReference type="InterPro" id="IPR013785">
    <property type="entry name" value="Aldolase_TIM"/>
</dbReference>
<protein>
    <recommendedName>
        <fullName evidence="1">4Fe4S-binding SPASM domain-containing protein</fullName>
    </recommendedName>
</protein>
<comment type="caution">
    <text evidence="2">The sequence shown here is derived from an EMBL/GenBank/DDBJ whole genome shotgun (WGS) entry which is preliminary data.</text>
</comment>
<dbReference type="AlphaFoldDB" id="A0A2M8KF49"/>
<dbReference type="InterPro" id="IPR058240">
    <property type="entry name" value="rSAM_sf"/>
</dbReference>